<keyword evidence="1" id="KW-0328">Glycosyltransferase</keyword>
<evidence type="ECO:0000313" key="6">
    <source>
        <dbReference type="Proteomes" id="UP000321820"/>
    </source>
</evidence>
<dbReference type="PANTHER" id="PTHR12526">
    <property type="entry name" value="GLYCOSYLTRANSFERASE"/>
    <property type="match status" value="1"/>
</dbReference>
<evidence type="ECO:0000259" key="3">
    <source>
        <dbReference type="Pfam" id="PF00534"/>
    </source>
</evidence>
<dbReference type="Pfam" id="PF13439">
    <property type="entry name" value="Glyco_transf_4"/>
    <property type="match status" value="1"/>
</dbReference>
<reference evidence="5 6" key="1">
    <citation type="submission" date="2019-08" db="EMBL/GenBank/DDBJ databases">
        <title>Complete genome sequence of Terriglobus albidus strain ORNL.</title>
        <authorList>
            <person name="Podar M."/>
        </authorList>
    </citation>
    <scope>NUCLEOTIDE SEQUENCE [LARGE SCALE GENOMIC DNA]</scope>
    <source>
        <strain evidence="5 6">ORNL</strain>
    </source>
</reference>
<dbReference type="InterPro" id="IPR028098">
    <property type="entry name" value="Glyco_trans_4-like_N"/>
</dbReference>
<evidence type="ECO:0000313" key="5">
    <source>
        <dbReference type="EMBL" id="QEE28619.1"/>
    </source>
</evidence>
<sequence length="390" mass="42633">MRVLQLVSSSGFYGTERMICLLSAALQRAGAEVYLGVFNGTSASCSRFVEEAERQSLRVLNLGCTGRWSLRTIVLLARWLRRNRIEVLHTHGYKANIYGLVAARLAGCALVATCHNWTNRTASLRQYATLDRFLLRHFDRVVAVSHGVRSNLRRAGVPGRRIRQIPNGIEVATYKAASQTPSRSGRIILGCLSRLSKEKGVDVLVWALPKLLAAYPELQCVVAGEGPERERLLALAAELCVAHALHLPGFCDDTARFLSRCTIVIQPSRIEAMPLAVLEAMASEKPIVASAVGEIPRLLEGGKAGMLVPPNDPDLLADAILLLLSSPEKQQVLAARAAEKATACFDVSVMLDGYLSTYKEAMAKRHLLMRLSPFEKAGAFYGRGTDRDIA</sequence>
<proteinExistence type="predicted"/>
<dbReference type="SUPFAM" id="SSF53756">
    <property type="entry name" value="UDP-Glycosyltransferase/glycogen phosphorylase"/>
    <property type="match status" value="1"/>
</dbReference>
<dbReference type="Gene3D" id="3.40.50.2000">
    <property type="entry name" value="Glycogen Phosphorylase B"/>
    <property type="match status" value="2"/>
</dbReference>
<feature type="domain" description="Glycosyltransferase subfamily 4-like N-terminal" evidence="4">
    <location>
        <begin position="14"/>
        <end position="171"/>
    </location>
</feature>
<evidence type="ECO:0000259" key="4">
    <source>
        <dbReference type="Pfam" id="PF13439"/>
    </source>
</evidence>
<accession>A0A5B9EA19</accession>
<name>A0A5B9EA19_9BACT</name>
<dbReference type="Proteomes" id="UP000321820">
    <property type="component" value="Chromosome"/>
</dbReference>
<keyword evidence="6" id="KW-1185">Reference proteome</keyword>
<evidence type="ECO:0000256" key="2">
    <source>
        <dbReference type="ARBA" id="ARBA00022679"/>
    </source>
</evidence>
<evidence type="ECO:0000256" key="1">
    <source>
        <dbReference type="ARBA" id="ARBA00022676"/>
    </source>
</evidence>
<keyword evidence="2 5" id="KW-0808">Transferase</keyword>
<dbReference type="GO" id="GO:0016757">
    <property type="term" value="F:glycosyltransferase activity"/>
    <property type="evidence" value="ECO:0007669"/>
    <property type="project" value="UniProtKB-KW"/>
</dbReference>
<dbReference type="AlphaFoldDB" id="A0A5B9EA19"/>
<protein>
    <submittedName>
        <fullName evidence="5">Glycosyltransferase</fullName>
    </submittedName>
</protein>
<dbReference type="EMBL" id="CP042806">
    <property type="protein sequence ID" value="QEE28619.1"/>
    <property type="molecule type" value="Genomic_DNA"/>
</dbReference>
<feature type="domain" description="Glycosyl transferase family 1" evidence="3">
    <location>
        <begin position="179"/>
        <end position="339"/>
    </location>
</feature>
<organism evidence="5 6">
    <name type="scientific">Terriglobus albidus</name>
    <dbReference type="NCBI Taxonomy" id="1592106"/>
    <lineage>
        <taxon>Bacteria</taxon>
        <taxon>Pseudomonadati</taxon>
        <taxon>Acidobacteriota</taxon>
        <taxon>Terriglobia</taxon>
        <taxon>Terriglobales</taxon>
        <taxon>Acidobacteriaceae</taxon>
        <taxon>Terriglobus</taxon>
    </lineage>
</organism>
<dbReference type="KEGG" id="talb:FTW19_11780"/>
<dbReference type="PANTHER" id="PTHR12526:SF510">
    <property type="entry name" value="D-INOSITOL 3-PHOSPHATE GLYCOSYLTRANSFERASE"/>
    <property type="match status" value="1"/>
</dbReference>
<dbReference type="InterPro" id="IPR001296">
    <property type="entry name" value="Glyco_trans_1"/>
</dbReference>
<dbReference type="Pfam" id="PF00534">
    <property type="entry name" value="Glycos_transf_1"/>
    <property type="match status" value="1"/>
</dbReference>
<gene>
    <name evidence="5" type="ORF">FTW19_11780</name>
</gene>
<dbReference type="OrthoDB" id="3199616at2"/>